<dbReference type="Proteomes" id="UP000013940">
    <property type="component" value="Chromosome"/>
</dbReference>
<keyword evidence="4" id="KW-0804">Transcription</keyword>
<dbReference type="GO" id="GO:0043565">
    <property type="term" value="F:sequence-specific DNA binding"/>
    <property type="evidence" value="ECO:0007669"/>
    <property type="project" value="InterPro"/>
</dbReference>
<dbReference type="GO" id="GO:0003700">
    <property type="term" value="F:DNA-binding transcription factor activity"/>
    <property type="evidence" value="ECO:0007669"/>
    <property type="project" value="InterPro"/>
</dbReference>
<dbReference type="Gene3D" id="1.10.10.60">
    <property type="entry name" value="Homeodomain-like"/>
    <property type="match status" value="2"/>
</dbReference>
<evidence type="ECO:0000256" key="2">
    <source>
        <dbReference type="ARBA" id="ARBA00023015"/>
    </source>
</evidence>
<feature type="domain" description="HTH araC/xylS-type" evidence="5">
    <location>
        <begin position="192"/>
        <end position="291"/>
    </location>
</feature>
<dbReference type="GO" id="GO:0009893">
    <property type="term" value="P:positive regulation of metabolic process"/>
    <property type="evidence" value="ECO:0007669"/>
    <property type="project" value="UniProtKB-ARBA"/>
</dbReference>
<gene>
    <name evidence="6" type="ORF">PFLCHA0_c23360</name>
</gene>
<dbReference type="FunFam" id="1.10.10.60:FF:000132">
    <property type="entry name" value="AraC family transcriptional regulator"/>
    <property type="match status" value="1"/>
</dbReference>
<proteinExistence type="predicted"/>
<keyword evidence="3" id="KW-0238">DNA-binding</keyword>
<protein>
    <submittedName>
        <fullName evidence="6">Transcriptional regulator, AraC family</fullName>
    </submittedName>
</protein>
<evidence type="ECO:0000259" key="5">
    <source>
        <dbReference type="PROSITE" id="PS01124"/>
    </source>
</evidence>
<dbReference type="PROSITE" id="PS00041">
    <property type="entry name" value="HTH_ARAC_FAMILY_1"/>
    <property type="match status" value="1"/>
</dbReference>
<dbReference type="eggNOG" id="COG2207">
    <property type="taxonomic scope" value="Bacteria"/>
</dbReference>
<dbReference type="SMART" id="SM00342">
    <property type="entry name" value="HTH_ARAC"/>
    <property type="match status" value="1"/>
</dbReference>
<evidence type="ECO:0000256" key="1">
    <source>
        <dbReference type="ARBA" id="ARBA00022491"/>
    </source>
</evidence>
<keyword evidence="1" id="KW-0678">Repressor</keyword>
<dbReference type="InterPro" id="IPR018062">
    <property type="entry name" value="HTH_AraC-typ_CS"/>
</dbReference>
<name>A0A2C9EKB6_PSEPH</name>
<sequence length="294" mass="32288">MDSRAAPRPSSGWVRQRLAAPRAAGYHGRPPTCRDLAMALAAPPDLSDPAIPVQPLARTYLRGLFIEPHEHDWGQLLYAMSGVMWVETPHEALVVPPQRAVWLPSGVSHGIRVVSDLQMRNIYLRPSLAATLDPSVQVLQVDNLLRELIVRLVELDPPQPEYYEALVGLALLELRRARRSQLKIALPDASDRRLGSLCQAVMAAPSLAISFEQHADAAGASVRTLARLFKEQLGVGFAEWRRQVQLATAAAELIQGVPVSRIARELGYSPSSFSDMFRRELGVAPSQYASASQV</sequence>
<dbReference type="InterPro" id="IPR018060">
    <property type="entry name" value="HTH_AraC"/>
</dbReference>
<evidence type="ECO:0000256" key="4">
    <source>
        <dbReference type="ARBA" id="ARBA00023163"/>
    </source>
</evidence>
<dbReference type="PROSITE" id="PS01124">
    <property type="entry name" value="HTH_ARAC_FAMILY_2"/>
    <property type="match status" value="1"/>
</dbReference>
<dbReference type="PANTHER" id="PTHR11019:SF159">
    <property type="entry name" value="TRANSCRIPTIONAL REGULATOR-RELATED"/>
    <property type="match status" value="1"/>
</dbReference>
<evidence type="ECO:0000313" key="6">
    <source>
        <dbReference type="EMBL" id="AGL84107.1"/>
    </source>
</evidence>
<dbReference type="CDD" id="cd06124">
    <property type="entry name" value="cupin_NimR-like_N"/>
    <property type="match status" value="1"/>
</dbReference>
<accession>A0A2C9EKB6</accession>
<dbReference type="SUPFAM" id="SSF46689">
    <property type="entry name" value="Homeodomain-like"/>
    <property type="match status" value="1"/>
</dbReference>
<reference evidence="7" key="1">
    <citation type="journal article" date="2014" name="Genome Announc.">
        <title>Full-genome sequence of the plant growth-promoting bacterium Pseudomonas protegens CHA0.</title>
        <authorList>
            <person name="Jousset A."/>
            <person name="Schuldes J."/>
            <person name="Keel C."/>
            <person name="Maurhofer M."/>
            <person name="Daniel R."/>
            <person name="Scheu S."/>
            <person name="Thuermer A."/>
        </authorList>
    </citation>
    <scope>NUCLEOTIDE SEQUENCE [LARGE SCALE GENOMIC DNA]</scope>
    <source>
        <strain evidence="7">DSM 19095 / LMG 27888 / CFBP 6595 / CHA0</strain>
    </source>
</reference>
<dbReference type="Pfam" id="PF02311">
    <property type="entry name" value="AraC_binding"/>
    <property type="match status" value="1"/>
</dbReference>
<organism evidence="6 7">
    <name type="scientific">Pseudomonas protegens (strain DSM 19095 / LMG 27888 / CFBP 6595 / CHA0)</name>
    <dbReference type="NCBI Taxonomy" id="1124983"/>
    <lineage>
        <taxon>Bacteria</taxon>
        <taxon>Pseudomonadati</taxon>
        <taxon>Pseudomonadota</taxon>
        <taxon>Gammaproteobacteria</taxon>
        <taxon>Pseudomonadales</taxon>
        <taxon>Pseudomonadaceae</taxon>
        <taxon>Pseudomonas</taxon>
    </lineage>
</organism>
<dbReference type="InterPro" id="IPR003313">
    <property type="entry name" value="AraC-bd"/>
</dbReference>
<dbReference type="InterPro" id="IPR011051">
    <property type="entry name" value="RmlC_Cupin_sf"/>
</dbReference>
<keyword evidence="2" id="KW-0805">Transcription regulation</keyword>
<dbReference type="InterPro" id="IPR014710">
    <property type="entry name" value="RmlC-like_jellyroll"/>
</dbReference>
<evidence type="ECO:0000256" key="3">
    <source>
        <dbReference type="ARBA" id="ARBA00023125"/>
    </source>
</evidence>
<dbReference type="EMBL" id="CP003190">
    <property type="protein sequence ID" value="AGL84107.1"/>
    <property type="molecule type" value="Genomic_DNA"/>
</dbReference>
<dbReference type="HOGENOM" id="CLU_000445_87_4_6"/>
<dbReference type="eggNOG" id="COG1917">
    <property type="taxonomic scope" value="Bacteria"/>
</dbReference>
<evidence type="ECO:0000313" key="7">
    <source>
        <dbReference type="Proteomes" id="UP000013940"/>
    </source>
</evidence>
<dbReference type="AlphaFoldDB" id="A0A2C9EKB6"/>
<dbReference type="PANTHER" id="PTHR11019">
    <property type="entry name" value="HTH-TYPE TRANSCRIPTIONAL REGULATOR NIMR"/>
    <property type="match status" value="1"/>
</dbReference>
<dbReference type="InterPro" id="IPR009057">
    <property type="entry name" value="Homeodomain-like_sf"/>
</dbReference>
<dbReference type="Gene3D" id="2.60.120.10">
    <property type="entry name" value="Jelly Rolls"/>
    <property type="match status" value="1"/>
</dbReference>
<dbReference type="SUPFAM" id="SSF51182">
    <property type="entry name" value="RmlC-like cupins"/>
    <property type="match status" value="1"/>
</dbReference>
<dbReference type="Pfam" id="PF12833">
    <property type="entry name" value="HTH_18"/>
    <property type="match status" value="1"/>
</dbReference>
<dbReference type="KEGG" id="pprc:PFLCHA0_c23360"/>